<keyword evidence="1" id="KW-1133">Transmembrane helix</keyword>
<comment type="caution">
    <text evidence="2">The sequence shown here is derived from an EMBL/GenBank/DDBJ whole genome shotgun (WGS) entry which is preliminary data.</text>
</comment>
<sequence>MHIRHQLLSLILIAVSAICVWAGSALYFDVFLPLQYPTHISPVMYLFGSSMLGLIILVARRMNKIKKNWVVDVILLALFIFAALTGPDFARLFTWIVGFVFLFLPIFSFGDSRQDRWRGLPPEGTESISEIGYAAIPRDDD</sequence>
<dbReference type="RefSeq" id="WP_133571917.1">
    <property type="nucleotide sequence ID" value="NZ_SNYR01000001.1"/>
</dbReference>
<proteinExistence type="predicted"/>
<dbReference type="Proteomes" id="UP000295391">
    <property type="component" value="Unassembled WGS sequence"/>
</dbReference>
<accession>A0A4R6VT84</accession>
<evidence type="ECO:0000313" key="3">
    <source>
        <dbReference type="Proteomes" id="UP000295391"/>
    </source>
</evidence>
<dbReference type="OrthoDB" id="9920570at2"/>
<feature type="transmembrane region" description="Helical" evidence="1">
    <location>
        <begin position="69"/>
        <end position="86"/>
    </location>
</feature>
<reference evidence="2 3" key="1">
    <citation type="submission" date="2019-03" db="EMBL/GenBank/DDBJ databases">
        <title>Genomic Encyclopedia of Type Strains, Phase III (KMG-III): the genomes of soil and plant-associated and newly described type strains.</title>
        <authorList>
            <person name="Whitman W."/>
        </authorList>
    </citation>
    <scope>NUCLEOTIDE SEQUENCE [LARGE SCALE GENOMIC DNA]</scope>
    <source>
        <strain evidence="2 3">CGMCC 1.7002</strain>
    </source>
</reference>
<feature type="transmembrane region" description="Helical" evidence="1">
    <location>
        <begin position="7"/>
        <end position="28"/>
    </location>
</feature>
<organism evidence="2 3">
    <name type="scientific">Maritalea mobilis</name>
    <dbReference type="NCBI Taxonomy" id="483324"/>
    <lineage>
        <taxon>Bacteria</taxon>
        <taxon>Pseudomonadati</taxon>
        <taxon>Pseudomonadota</taxon>
        <taxon>Alphaproteobacteria</taxon>
        <taxon>Hyphomicrobiales</taxon>
        <taxon>Devosiaceae</taxon>
        <taxon>Maritalea</taxon>
    </lineage>
</organism>
<keyword evidence="1" id="KW-0472">Membrane</keyword>
<evidence type="ECO:0000313" key="2">
    <source>
        <dbReference type="EMBL" id="TDQ67293.1"/>
    </source>
</evidence>
<keyword evidence="1" id="KW-0812">Transmembrane</keyword>
<dbReference type="EMBL" id="SNYR01000001">
    <property type="protein sequence ID" value="TDQ67293.1"/>
    <property type="molecule type" value="Genomic_DNA"/>
</dbReference>
<evidence type="ECO:0000256" key="1">
    <source>
        <dbReference type="SAM" id="Phobius"/>
    </source>
</evidence>
<feature type="transmembrane region" description="Helical" evidence="1">
    <location>
        <begin position="40"/>
        <end position="57"/>
    </location>
</feature>
<feature type="transmembrane region" description="Helical" evidence="1">
    <location>
        <begin position="92"/>
        <end position="110"/>
    </location>
</feature>
<name>A0A4R6VT84_9HYPH</name>
<dbReference type="AlphaFoldDB" id="A0A4R6VT84"/>
<keyword evidence="3" id="KW-1185">Reference proteome</keyword>
<protein>
    <submittedName>
        <fullName evidence="2">Uncharacterized protein</fullName>
    </submittedName>
</protein>
<gene>
    <name evidence="2" type="ORF">ATL17_1303</name>
</gene>